<sequence length="474" mass="53067">MLLMLNSTAASSKFSSGFSSLLASPATPAINLWVPGSWIRVWWKGKKETIPSPEAYSVARQIVPIKLRLAPRTDSTKLKAGKYVYPTQEIPYRALTTYRIFGNSQSPSENEIPSRKKKHNENGKEYQNKQENPSWGATGDAKIINVISNKPIKGGCKRNQDEDDAPFVVTLDINSYTVHRILVHTRSTTNVLFKDAFGRQEKLNLAKHLDRIHGRSVTSIYTITLPINVYCGGTFVLQRNCGATPTINTFKAFVSTYFATVEIRTKDGPHVIRGDKHIGRECFIEAEVENHVLKLSEYHIDFPPRKTKQAQVLADFVMENTLLSPLDAGSAPKTLDLKRAWILHVEGSTGQKHKGAGPTHNLMGFKSCVRSHHRPLRETEDNWMVAIRNYIINGSLPGWEPEARKIITTTARTTPKKAIGETPFNMCFNLEALVPAEVGCSSTTNSIFNSKNNDQLLRKIYFLSIASERGGMKR</sequence>
<reference evidence="2" key="1">
    <citation type="journal article" date="2023" name="Nat. Plants">
        <title>Single-cell RNA sequencing provides a high-resolution roadmap for understanding the multicellular compartmentation of specialized metabolism.</title>
        <authorList>
            <person name="Sun S."/>
            <person name="Shen X."/>
            <person name="Li Y."/>
            <person name="Li Y."/>
            <person name="Wang S."/>
            <person name="Li R."/>
            <person name="Zhang H."/>
            <person name="Shen G."/>
            <person name="Guo B."/>
            <person name="Wei J."/>
            <person name="Xu J."/>
            <person name="St-Pierre B."/>
            <person name="Chen S."/>
            <person name="Sun C."/>
        </authorList>
    </citation>
    <scope>NUCLEOTIDE SEQUENCE [LARGE SCALE GENOMIC DNA]</scope>
</reference>
<keyword evidence="2" id="KW-1185">Reference proteome</keyword>
<accession>A0ACC0A9H4</accession>
<organism evidence="1 2">
    <name type="scientific">Catharanthus roseus</name>
    <name type="common">Madagascar periwinkle</name>
    <name type="synonym">Vinca rosea</name>
    <dbReference type="NCBI Taxonomy" id="4058"/>
    <lineage>
        <taxon>Eukaryota</taxon>
        <taxon>Viridiplantae</taxon>
        <taxon>Streptophyta</taxon>
        <taxon>Embryophyta</taxon>
        <taxon>Tracheophyta</taxon>
        <taxon>Spermatophyta</taxon>
        <taxon>Magnoliopsida</taxon>
        <taxon>eudicotyledons</taxon>
        <taxon>Gunneridae</taxon>
        <taxon>Pentapetalae</taxon>
        <taxon>asterids</taxon>
        <taxon>lamiids</taxon>
        <taxon>Gentianales</taxon>
        <taxon>Apocynaceae</taxon>
        <taxon>Rauvolfioideae</taxon>
        <taxon>Vinceae</taxon>
        <taxon>Catharanthinae</taxon>
        <taxon>Catharanthus</taxon>
    </lineage>
</organism>
<comment type="caution">
    <text evidence="1">The sequence shown here is derived from an EMBL/GenBank/DDBJ whole genome shotgun (WGS) entry which is preliminary data.</text>
</comment>
<proteinExistence type="predicted"/>
<protein>
    <submittedName>
        <fullName evidence="1">Uncharacterized protein</fullName>
    </submittedName>
</protein>
<evidence type="ECO:0000313" key="1">
    <source>
        <dbReference type="EMBL" id="KAI5657568.1"/>
    </source>
</evidence>
<evidence type="ECO:0000313" key="2">
    <source>
        <dbReference type="Proteomes" id="UP001060085"/>
    </source>
</evidence>
<name>A0ACC0A9H4_CATRO</name>
<gene>
    <name evidence="1" type="ORF">M9H77_26361</name>
</gene>
<dbReference type="EMBL" id="CM044706">
    <property type="protein sequence ID" value="KAI5657568.1"/>
    <property type="molecule type" value="Genomic_DNA"/>
</dbReference>
<dbReference type="Proteomes" id="UP001060085">
    <property type="component" value="Linkage Group LG06"/>
</dbReference>